<dbReference type="SFLD" id="SFLDS00003">
    <property type="entry name" value="Haloacid_Dehalogenase"/>
    <property type="match status" value="1"/>
</dbReference>
<dbReference type="InterPro" id="IPR050155">
    <property type="entry name" value="HAD-like_hydrolase_sf"/>
</dbReference>
<keyword evidence="5" id="KW-0378">Hydrolase</keyword>
<evidence type="ECO:0000256" key="1">
    <source>
        <dbReference type="ARBA" id="ARBA00000830"/>
    </source>
</evidence>
<dbReference type="KEGG" id="mbur:EQU24_18510"/>
<name>A0A4P9UUB7_METBY</name>
<comment type="similarity">
    <text evidence="3">Belongs to the HAD-like hydrolase superfamily. CbbY/CbbZ/Gph/YieH family.</text>
</comment>
<evidence type="ECO:0000256" key="3">
    <source>
        <dbReference type="ARBA" id="ARBA00006171"/>
    </source>
</evidence>
<organism evidence="5 6">
    <name type="scientific">Methylotuvimicrobium buryatense</name>
    <name type="common">Methylomicrobium buryatense</name>
    <dbReference type="NCBI Taxonomy" id="95641"/>
    <lineage>
        <taxon>Bacteria</taxon>
        <taxon>Pseudomonadati</taxon>
        <taxon>Pseudomonadota</taxon>
        <taxon>Gammaproteobacteria</taxon>
        <taxon>Methylococcales</taxon>
        <taxon>Methylococcaceae</taxon>
        <taxon>Methylotuvimicrobium</taxon>
    </lineage>
</organism>
<dbReference type="EC" id="3.1.3.18" evidence="4"/>
<dbReference type="InterPro" id="IPR041492">
    <property type="entry name" value="HAD_2"/>
</dbReference>
<evidence type="ECO:0000256" key="2">
    <source>
        <dbReference type="ARBA" id="ARBA00004818"/>
    </source>
</evidence>
<keyword evidence="6" id="KW-1185">Reference proteome</keyword>
<dbReference type="InterPro" id="IPR023214">
    <property type="entry name" value="HAD_sf"/>
</dbReference>
<dbReference type="GO" id="GO:0008967">
    <property type="term" value="F:phosphoglycolate phosphatase activity"/>
    <property type="evidence" value="ECO:0007669"/>
    <property type="project" value="UniProtKB-EC"/>
</dbReference>
<dbReference type="OrthoDB" id="9782449at2"/>
<dbReference type="PANTHER" id="PTHR43434:SF1">
    <property type="entry name" value="PHOSPHOGLYCOLATE PHOSPHATASE"/>
    <property type="match status" value="1"/>
</dbReference>
<dbReference type="InterPro" id="IPR023198">
    <property type="entry name" value="PGP-like_dom2"/>
</dbReference>
<evidence type="ECO:0000313" key="5">
    <source>
        <dbReference type="EMBL" id="QCW84011.1"/>
    </source>
</evidence>
<dbReference type="RefSeq" id="WP_017842135.1">
    <property type="nucleotide sequence ID" value="NZ_CP035467.1"/>
</dbReference>
<dbReference type="CDD" id="cd01427">
    <property type="entry name" value="HAD_like"/>
    <property type="match status" value="1"/>
</dbReference>
<comment type="pathway">
    <text evidence="2">Organic acid metabolism; glycolate biosynthesis; glycolate from 2-phosphoglycolate: step 1/1.</text>
</comment>
<dbReference type="PANTHER" id="PTHR43434">
    <property type="entry name" value="PHOSPHOGLYCOLATE PHOSPHATASE"/>
    <property type="match status" value="1"/>
</dbReference>
<protein>
    <recommendedName>
        <fullName evidence="4">phosphoglycolate phosphatase</fullName>
        <ecNumber evidence="4">3.1.3.18</ecNumber>
    </recommendedName>
</protein>
<dbReference type="Gene3D" id="3.40.50.1000">
    <property type="entry name" value="HAD superfamily/HAD-like"/>
    <property type="match status" value="1"/>
</dbReference>
<dbReference type="STRING" id="675511.GCA_000341735_03741"/>
<gene>
    <name evidence="5" type="ORF">EQU24_18510</name>
</gene>
<dbReference type="InterPro" id="IPR036412">
    <property type="entry name" value="HAD-like_sf"/>
</dbReference>
<dbReference type="EMBL" id="CP035467">
    <property type="protein sequence ID" value="QCW84011.1"/>
    <property type="molecule type" value="Genomic_DNA"/>
</dbReference>
<dbReference type="GO" id="GO:0005829">
    <property type="term" value="C:cytosol"/>
    <property type="evidence" value="ECO:0007669"/>
    <property type="project" value="TreeGrafter"/>
</dbReference>
<sequence length="217" mass="24734">MNKIYYYQCLIFDCDGVVLNSNKIKTQAFYEATKHFGHEPAMILVDYHVANGGISRYAKFEYFITQILQQPFDEALNNDLLDRFATAVKQGLMNCEIAEGLDQLKAQVPNANWLIVSGGDQQELREVFAARDLAQYFDGGIFGSPDTKDTILAREIENGNIIRPALFLGDSKYDYQAAKTAKLDFIFLTEWTEVKDHQAWCADQGIIEKQNLSFLYE</sequence>
<reference evidence="6" key="1">
    <citation type="journal article" date="2019" name="J. Bacteriol.">
        <title>A Mutagenic Screen Identifies a TonB-Dependent Receptor Required for the Lanthanide Metal Switch in the Type I Methanotroph 'Methylotuvimicrobium buryatense' 5GB1C.</title>
        <authorList>
            <person name="Groom J.D."/>
            <person name="Ford S.M."/>
            <person name="Pesesky M.W."/>
            <person name="Lidstrom M.E."/>
        </authorList>
    </citation>
    <scope>NUCLEOTIDE SEQUENCE [LARGE SCALE GENOMIC DNA]</scope>
    <source>
        <strain evidence="6">5GB1C</strain>
    </source>
</reference>
<dbReference type="AlphaFoldDB" id="A0A4P9UUB7"/>
<evidence type="ECO:0000256" key="4">
    <source>
        <dbReference type="ARBA" id="ARBA00013078"/>
    </source>
</evidence>
<dbReference type="Pfam" id="PF13419">
    <property type="entry name" value="HAD_2"/>
    <property type="match status" value="1"/>
</dbReference>
<dbReference type="GO" id="GO:0006281">
    <property type="term" value="P:DNA repair"/>
    <property type="evidence" value="ECO:0007669"/>
    <property type="project" value="TreeGrafter"/>
</dbReference>
<dbReference type="SFLD" id="SFLDG01129">
    <property type="entry name" value="C1.5:_HAD__Beta-PGM__Phosphata"/>
    <property type="match status" value="1"/>
</dbReference>
<evidence type="ECO:0000313" key="6">
    <source>
        <dbReference type="Proteomes" id="UP000305881"/>
    </source>
</evidence>
<comment type="catalytic activity">
    <reaction evidence="1">
        <text>2-phosphoglycolate + H2O = glycolate + phosphate</text>
        <dbReference type="Rhea" id="RHEA:14369"/>
        <dbReference type="ChEBI" id="CHEBI:15377"/>
        <dbReference type="ChEBI" id="CHEBI:29805"/>
        <dbReference type="ChEBI" id="CHEBI:43474"/>
        <dbReference type="ChEBI" id="CHEBI:58033"/>
        <dbReference type="EC" id="3.1.3.18"/>
    </reaction>
</comment>
<dbReference type="SUPFAM" id="SSF56784">
    <property type="entry name" value="HAD-like"/>
    <property type="match status" value="1"/>
</dbReference>
<dbReference type="Proteomes" id="UP000305881">
    <property type="component" value="Chromosome"/>
</dbReference>
<accession>A0A4P9UUB7</accession>
<dbReference type="Gene3D" id="1.10.150.240">
    <property type="entry name" value="Putative phosphatase, domain 2"/>
    <property type="match status" value="1"/>
</dbReference>
<proteinExistence type="inferred from homology"/>